<protein>
    <submittedName>
        <fullName evidence="2">MucR family transcriptional regulator</fullName>
    </submittedName>
</protein>
<accession>A0A2S2CM61</accession>
<dbReference type="AlphaFoldDB" id="A0A2S2CM61"/>
<comment type="similarity">
    <text evidence="1">Belongs to the ros/MucR family.</text>
</comment>
<dbReference type="GO" id="GO:0008270">
    <property type="term" value="F:zinc ion binding"/>
    <property type="evidence" value="ECO:0007669"/>
    <property type="project" value="InterPro"/>
</dbReference>
<evidence type="ECO:0000313" key="3">
    <source>
        <dbReference type="Proteomes" id="UP000245629"/>
    </source>
</evidence>
<keyword evidence="3" id="KW-1185">Reference proteome</keyword>
<evidence type="ECO:0000256" key="1">
    <source>
        <dbReference type="ARBA" id="ARBA00007031"/>
    </source>
</evidence>
<proteinExistence type="inferred from homology"/>
<dbReference type="EMBL" id="CP029352">
    <property type="protein sequence ID" value="AWK85584.1"/>
    <property type="molecule type" value="Genomic_DNA"/>
</dbReference>
<dbReference type="InterPro" id="IPR041920">
    <property type="entry name" value="ROS/MUCR_sf"/>
</dbReference>
<evidence type="ECO:0000313" key="2">
    <source>
        <dbReference type="EMBL" id="AWK85584.1"/>
    </source>
</evidence>
<name>A0A2S2CM61_9PROT</name>
<dbReference type="InterPro" id="IPR008807">
    <property type="entry name" value="ROS_MUCR"/>
</dbReference>
<dbReference type="Proteomes" id="UP000245629">
    <property type="component" value="Chromosome 1"/>
</dbReference>
<dbReference type="RefSeq" id="WP_109324917.1">
    <property type="nucleotide sequence ID" value="NZ_CP029352.1"/>
</dbReference>
<dbReference type="Gene3D" id="1.10.10.1550">
    <property type="entry name" value="ROS/MUCR transcriptional regulator protein"/>
    <property type="match status" value="1"/>
</dbReference>
<gene>
    <name evidence="2" type="ORF">DEW08_04865</name>
</gene>
<dbReference type="GO" id="GO:0003677">
    <property type="term" value="F:DNA binding"/>
    <property type="evidence" value="ECO:0007669"/>
    <property type="project" value="InterPro"/>
</dbReference>
<dbReference type="GO" id="GO:0006355">
    <property type="term" value="P:regulation of DNA-templated transcription"/>
    <property type="evidence" value="ECO:0007669"/>
    <property type="project" value="InterPro"/>
</dbReference>
<dbReference type="KEGG" id="azz:DEW08_04865"/>
<organism evidence="2 3">
    <name type="scientific">Azospirillum thermophilum</name>
    <dbReference type="NCBI Taxonomy" id="2202148"/>
    <lineage>
        <taxon>Bacteria</taxon>
        <taxon>Pseudomonadati</taxon>
        <taxon>Pseudomonadota</taxon>
        <taxon>Alphaproteobacteria</taxon>
        <taxon>Rhodospirillales</taxon>
        <taxon>Azospirillaceae</taxon>
        <taxon>Azospirillum</taxon>
    </lineage>
</organism>
<dbReference type="Pfam" id="PF05443">
    <property type="entry name" value="ROS_MUCR"/>
    <property type="match status" value="1"/>
</dbReference>
<reference evidence="3" key="1">
    <citation type="submission" date="2018-05" db="EMBL/GenBank/DDBJ databases">
        <title>Azospirillum thermophila sp. nov., a novel isolated from hot spring.</title>
        <authorList>
            <person name="Zhao Z."/>
        </authorList>
    </citation>
    <scope>NUCLEOTIDE SEQUENCE [LARGE SCALE GENOMIC DNA]</scope>
    <source>
        <strain evidence="3">CFH 70021</strain>
    </source>
</reference>
<sequence length="136" mass="15015">MSIESSELQSLTAKVVAAFVGNNTISVDELPTLINNVQSAFRNLGEEKAAPIKVELVPAVPIKKSVTPDYIICLEDGKKLKMLKRHLKTVYDLSPDEYRAKWGLPAEYPMVAPNYAKARSEMATKLGLGRKRVIAD</sequence>
<dbReference type="OrthoDB" id="9809693at2"/>